<dbReference type="AlphaFoldDB" id="A8AZN2"/>
<sequence>MLYWMPLSETISITTSPAPSSLAMVRKAELVTPAIGARTVRLGISTFPIIKGVLRFVTNQFLQVVLVKVIGCLAELADDFSPLVLVTHLF</sequence>
<name>A8AZN2_STRGC</name>
<evidence type="ECO:0000313" key="2">
    <source>
        <dbReference type="Proteomes" id="UP000001131"/>
    </source>
</evidence>
<evidence type="ECO:0000313" key="1">
    <source>
        <dbReference type="EMBL" id="ABV09411.1"/>
    </source>
</evidence>
<accession>A8AZN2</accession>
<gene>
    <name evidence="1" type="ordered locus">SGO_1992</name>
</gene>
<keyword evidence="2" id="KW-1185">Reference proteome</keyword>
<dbReference type="HOGENOM" id="CLU_2439489_0_0_9"/>
<dbReference type="KEGG" id="sgo:SGO_1992"/>
<dbReference type="EMBL" id="CP000725">
    <property type="protein sequence ID" value="ABV09411.1"/>
    <property type="molecule type" value="Genomic_DNA"/>
</dbReference>
<organism evidence="1 2">
    <name type="scientific">Streptococcus gordonii (strain Challis / ATCC 35105 / BCRC 15272 / CH1 / DL1 / V288)</name>
    <dbReference type="NCBI Taxonomy" id="467705"/>
    <lineage>
        <taxon>Bacteria</taxon>
        <taxon>Bacillati</taxon>
        <taxon>Bacillota</taxon>
        <taxon>Bacilli</taxon>
        <taxon>Lactobacillales</taxon>
        <taxon>Streptococcaceae</taxon>
        <taxon>Streptococcus</taxon>
    </lineage>
</organism>
<protein>
    <submittedName>
        <fullName evidence="1">Uncharacterized protein</fullName>
    </submittedName>
</protein>
<proteinExistence type="predicted"/>
<reference evidence="1 2" key="1">
    <citation type="journal article" date="2007" name="J. Bacteriol.">
        <title>Genome-wide transcriptional changes in Streptococcus gordonii in response to competence signaling peptide.</title>
        <authorList>
            <person name="Vickerman M.M."/>
            <person name="Iobst S."/>
            <person name="Jesionowski A.M."/>
            <person name="Gill S.R."/>
        </authorList>
    </citation>
    <scope>NUCLEOTIDE SEQUENCE [LARGE SCALE GENOMIC DNA]</scope>
    <source>
        <strain evidence="2">Challis / ATCC 35105 / BCRC 15272 / CH1 / DL1 / V288</strain>
    </source>
</reference>
<dbReference type="Proteomes" id="UP000001131">
    <property type="component" value="Chromosome"/>
</dbReference>